<evidence type="ECO:0000313" key="7">
    <source>
        <dbReference type="EMBL" id="GAP66521.1"/>
    </source>
</evidence>
<name>A0A0K8QP66_9GAMM</name>
<evidence type="ECO:0000256" key="4">
    <source>
        <dbReference type="ARBA" id="ARBA00023136"/>
    </source>
</evidence>
<feature type="transmembrane region" description="Helical" evidence="5">
    <location>
        <begin position="69"/>
        <end position="88"/>
    </location>
</feature>
<reference evidence="6" key="1">
    <citation type="submission" date="2015-03" db="EMBL/GenBank/DDBJ databases">
        <title>Draft genome sequence of Mizugakiibacter sediminis skMP5.</title>
        <authorList>
            <person name="Watanabe T."/>
            <person name="Kojima H."/>
            <person name="Fukui M."/>
        </authorList>
    </citation>
    <scope>NUCLEOTIDE SEQUENCE</scope>
    <source>
        <strain evidence="6">SkMP5</strain>
    </source>
</reference>
<dbReference type="STRING" id="1475481.GCA_000953855_01865"/>
<accession>A0A0K8QP66</accession>
<feature type="transmembrane region" description="Helical" evidence="5">
    <location>
        <begin position="94"/>
        <end position="111"/>
    </location>
</feature>
<proteinExistence type="predicted"/>
<dbReference type="AlphaFoldDB" id="A0A0K8QP66"/>
<keyword evidence="4 5" id="KW-0472">Membrane</keyword>
<organism evidence="7">
    <name type="scientific">Mizugakiibacter sediminis</name>
    <dbReference type="NCBI Taxonomy" id="1475481"/>
    <lineage>
        <taxon>Bacteria</taxon>
        <taxon>Pseudomonadati</taxon>
        <taxon>Pseudomonadota</taxon>
        <taxon>Gammaproteobacteria</taxon>
        <taxon>Lysobacterales</taxon>
        <taxon>Rhodanobacteraceae</taxon>
        <taxon>Mizugakiibacter</taxon>
    </lineage>
</organism>
<keyword evidence="3 5" id="KW-1133">Transmembrane helix</keyword>
<dbReference type="OrthoDB" id="9808930at2"/>
<dbReference type="Proteomes" id="UP000253740">
    <property type="component" value="Unassembled WGS sequence"/>
</dbReference>
<dbReference type="RefSeq" id="WP_062537117.1">
    <property type="nucleotide sequence ID" value="NZ_DF970211.1"/>
</dbReference>
<dbReference type="GO" id="GO:0016757">
    <property type="term" value="F:glycosyltransferase activity"/>
    <property type="evidence" value="ECO:0007669"/>
    <property type="project" value="UniProtKB-KW"/>
</dbReference>
<dbReference type="InterPro" id="IPR019109">
    <property type="entry name" value="MamF_MmsF"/>
</dbReference>
<evidence type="ECO:0000256" key="5">
    <source>
        <dbReference type="SAM" id="Phobius"/>
    </source>
</evidence>
<evidence type="ECO:0000313" key="6">
    <source>
        <dbReference type="EMBL" id="GAN44637.1"/>
    </source>
</evidence>
<keyword evidence="7" id="KW-0328">Glycosyltransferase</keyword>
<comment type="subcellular location">
    <subcellularLocation>
        <location evidence="1">Membrane</location>
        <topology evidence="1">Multi-pass membrane protein</topology>
    </subcellularLocation>
</comment>
<protein>
    <submittedName>
        <fullName evidence="7">Orotate phosphoribosyltransferase</fullName>
    </submittedName>
</protein>
<evidence type="ECO:0000256" key="1">
    <source>
        <dbReference type="ARBA" id="ARBA00004141"/>
    </source>
</evidence>
<dbReference type="Pfam" id="PF09685">
    <property type="entry name" value="MamF_MmsF"/>
    <property type="match status" value="1"/>
</dbReference>
<keyword evidence="7" id="KW-0808">Transferase</keyword>
<evidence type="ECO:0000256" key="2">
    <source>
        <dbReference type="ARBA" id="ARBA00022692"/>
    </source>
</evidence>
<keyword evidence="8" id="KW-1185">Reference proteome</keyword>
<evidence type="ECO:0000256" key="3">
    <source>
        <dbReference type="ARBA" id="ARBA00022989"/>
    </source>
</evidence>
<keyword evidence="2 5" id="KW-0812">Transmembrane</keyword>
<feature type="transmembrane region" description="Helical" evidence="5">
    <location>
        <begin position="25"/>
        <end position="49"/>
    </location>
</feature>
<dbReference type="EMBL" id="DF970211">
    <property type="protein sequence ID" value="GAP66521.1"/>
    <property type="molecule type" value="Genomic_DNA"/>
</dbReference>
<dbReference type="EMBL" id="DF952378">
    <property type="protein sequence ID" value="GAN44637.1"/>
    <property type="molecule type" value="Genomic_DNA"/>
</dbReference>
<sequence>MSVPPESATTPPAASAMPSAEERQWAMFAHLSALIGFIIPFGSIIAPLIIWQMKKETMPFVDEQGKEALNFQITVAIAVLACFALMLILIGFLLLWLVGIAALILVVIAAIRANNGEHYRYPFALRLVN</sequence>
<gene>
    <name evidence="6" type="ORF">MBSD_1172</name>
    <name evidence="7" type="ORF">MBSD_n1829</name>
</gene>
<dbReference type="HOGENOM" id="CLU_104196_0_2_6"/>
<reference evidence="7" key="2">
    <citation type="submission" date="2015-08" db="EMBL/GenBank/DDBJ databases">
        <title>Complete DNA Sequence of Pseudomonas syringae pv. actinidiae, the Causal Agent of Kiwifruit Canker Disease.</title>
        <authorList>
            <person name="Rikkerink E.H.A."/>
            <person name="Fineran P.C."/>
        </authorList>
    </citation>
    <scope>NUCLEOTIDE SEQUENCE</scope>
    <source>
        <strain evidence="7">SkMP5</strain>
    </source>
</reference>
<evidence type="ECO:0000313" key="8">
    <source>
        <dbReference type="Proteomes" id="UP000253740"/>
    </source>
</evidence>